<accession>A0A0F9PQ96</accession>
<organism evidence="1">
    <name type="scientific">marine sediment metagenome</name>
    <dbReference type="NCBI Taxonomy" id="412755"/>
    <lineage>
        <taxon>unclassified sequences</taxon>
        <taxon>metagenomes</taxon>
        <taxon>ecological metagenomes</taxon>
    </lineage>
</organism>
<evidence type="ECO:0000313" key="1">
    <source>
        <dbReference type="EMBL" id="KKM95322.1"/>
    </source>
</evidence>
<sequence>MKMKIETSDLLDRIFAEYNDEMQIPDGAFTVNEYARKFGFTRGKATYQVTQMLRSGKLKRKKIGTEHYYYE</sequence>
<evidence type="ECO:0008006" key="2">
    <source>
        <dbReference type="Google" id="ProtNLM"/>
    </source>
</evidence>
<reference evidence="1" key="1">
    <citation type="journal article" date="2015" name="Nature">
        <title>Complex archaea that bridge the gap between prokaryotes and eukaryotes.</title>
        <authorList>
            <person name="Spang A."/>
            <person name="Saw J.H."/>
            <person name="Jorgensen S.L."/>
            <person name="Zaremba-Niedzwiedzka K."/>
            <person name="Martijn J."/>
            <person name="Lind A.E."/>
            <person name="van Eijk R."/>
            <person name="Schleper C."/>
            <person name="Guy L."/>
            <person name="Ettema T.J."/>
        </authorList>
    </citation>
    <scope>NUCLEOTIDE SEQUENCE</scope>
</reference>
<protein>
    <recommendedName>
        <fullName evidence="2">MarR family transcriptional regulator</fullName>
    </recommendedName>
</protein>
<proteinExistence type="predicted"/>
<comment type="caution">
    <text evidence="1">The sequence shown here is derived from an EMBL/GenBank/DDBJ whole genome shotgun (WGS) entry which is preliminary data.</text>
</comment>
<dbReference type="AlphaFoldDB" id="A0A0F9PQ96"/>
<dbReference type="EMBL" id="LAZR01006022">
    <property type="protein sequence ID" value="KKM95322.1"/>
    <property type="molecule type" value="Genomic_DNA"/>
</dbReference>
<name>A0A0F9PQ96_9ZZZZ</name>
<gene>
    <name evidence="1" type="ORF">LCGC14_1189400</name>
</gene>